<keyword evidence="1" id="KW-0732">Signal</keyword>
<dbReference type="EMBL" id="PQVF01000014">
    <property type="protein sequence ID" value="POY35074.1"/>
    <property type="molecule type" value="Genomic_DNA"/>
</dbReference>
<dbReference type="Pfam" id="PF01551">
    <property type="entry name" value="Peptidase_M23"/>
    <property type="match status" value="1"/>
</dbReference>
<accession>A0A2S4ZXI8</accession>
<dbReference type="GO" id="GO:0004222">
    <property type="term" value="F:metalloendopeptidase activity"/>
    <property type="evidence" value="ECO:0007669"/>
    <property type="project" value="TreeGrafter"/>
</dbReference>
<dbReference type="SUPFAM" id="SSF51261">
    <property type="entry name" value="Duplicated hybrid motif"/>
    <property type="match status" value="1"/>
</dbReference>
<dbReference type="PANTHER" id="PTHR21666:SF289">
    <property type="entry name" value="L-ALA--D-GLU ENDOPEPTIDASE"/>
    <property type="match status" value="1"/>
</dbReference>
<comment type="caution">
    <text evidence="4">The sequence shown here is derived from an EMBL/GenBank/DDBJ whole genome shotgun (WGS) entry which is preliminary data.</text>
</comment>
<organism evidence="4 5">
    <name type="scientific">Solitalea longa</name>
    <dbReference type="NCBI Taxonomy" id="2079460"/>
    <lineage>
        <taxon>Bacteria</taxon>
        <taxon>Pseudomonadati</taxon>
        <taxon>Bacteroidota</taxon>
        <taxon>Sphingobacteriia</taxon>
        <taxon>Sphingobacteriales</taxon>
        <taxon>Sphingobacteriaceae</taxon>
        <taxon>Solitalea</taxon>
    </lineage>
</organism>
<evidence type="ECO:0000256" key="2">
    <source>
        <dbReference type="SAM" id="Phobius"/>
    </source>
</evidence>
<dbReference type="InterPro" id="IPR011055">
    <property type="entry name" value="Dup_hybrid_motif"/>
</dbReference>
<dbReference type="AlphaFoldDB" id="A0A2S4ZXI8"/>
<dbReference type="CDD" id="cd12797">
    <property type="entry name" value="M23_peptidase"/>
    <property type="match status" value="1"/>
</dbReference>
<keyword evidence="2" id="KW-1133">Transmembrane helix</keyword>
<dbReference type="RefSeq" id="WP_103790340.1">
    <property type="nucleotide sequence ID" value="NZ_PQVF01000014.1"/>
</dbReference>
<evidence type="ECO:0000313" key="5">
    <source>
        <dbReference type="Proteomes" id="UP000236893"/>
    </source>
</evidence>
<evidence type="ECO:0000313" key="4">
    <source>
        <dbReference type="EMBL" id="POY35074.1"/>
    </source>
</evidence>
<sequence length="287" mass="31416">MPSRKEKIVKQLKTKYKLVVLNHDTFEEQISFTLNLLNVFVAVGVGAMVLMFLSACMIIFTPLKEYIPGYADVSLKKNVAEAAIKADSLEQMFKAQQKYLDNIKNVVDGKVNSAGADSIPQLAKTSVDLDKKYPNDVEELRSFIETEEKNSAEGAPKAVKKQSIVDFQFVKPVEGTVKVACDLKSNKTYEVITTAPKAQVRSVADGIILYSGLTSEAGYMLIIQHAADVISIYKNCSGVSKKVGNYVVAGEFIAVSGNNGKEINGPQLAFELWSNGAPVNPSEYLKF</sequence>
<evidence type="ECO:0000259" key="3">
    <source>
        <dbReference type="Pfam" id="PF01551"/>
    </source>
</evidence>
<keyword evidence="2" id="KW-0812">Transmembrane</keyword>
<dbReference type="InterPro" id="IPR050570">
    <property type="entry name" value="Cell_wall_metabolism_enzyme"/>
</dbReference>
<gene>
    <name evidence="4" type="ORF">C3K47_16865</name>
</gene>
<proteinExistence type="predicted"/>
<reference evidence="4 5" key="1">
    <citation type="submission" date="2018-01" db="EMBL/GenBank/DDBJ databases">
        <authorList>
            <person name="Gaut B.S."/>
            <person name="Morton B.R."/>
            <person name="Clegg M.T."/>
            <person name="Duvall M.R."/>
        </authorList>
    </citation>
    <scope>NUCLEOTIDE SEQUENCE [LARGE SCALE GENOMIC DNA]</scope>
    <source>
        <strain evidence="4 5">HR-AV</strain>
    </source>
</reference>
<keyword evidence="2" id="KW-0472">Membrane</keyword>
<feature type="domain" description="M23ase beta-sheet core" evidence="3">
    <location>
        <begin position="193"/>
        <end position="281"/>
    </location>
</feature>
<name>A0A2S4ZXI8_9SPHI</name>
<dbReference type="Gene3D" id="2.70.70.10">
    <property type="entry name" value="Glucose Permease (Domain IIA)"/>
    <property type="match status" value="1"/>
</dbReference>
<dbReference type="PANTHER" id="PTHR21666">
    <property type="entry name" value="PEPTIDASE-RELATED"/>
    <property type="match status" value="1"/>
</dbReference>
<keyword evidence="5" id="KW-1185">Reference proteome</keyword>
<protein>
    <submittedName>
        <fullName evidence="4">Peptidase M23</fullName>
    </submittedName>
</protein>
<evidence type="ECO:0000256" key="1">
    <source>
        <dbReference type="ARBA" id="ARBA00022729"/>
    </source>
</evidence>
<dbReference type="InterPro" id="IPR016047">
    <property type="entry name" value="M23ase_b-sheet_dom"/>
</dbReference>
<feature type="transmembrane region" description="Helical" evidence="2">
    <location>
        <begin position="36"/>
        <end position="60"/>
    </location>
</feature>
<dbReference type="Proteomes" id="UP000236893">
    <property type="component" value="Unassembled WGS sequence"/>
</dbReference>
<dbReference type="OrthoDB" id="9810477at2"/>